<evidence type="ECO:0008006" key="4">
    <source>
        <dbReference type="Google" id="ProtNLM"/>
    </source>
</evidence>
<gene>
    <name evidence="2" type="ORF">tloyanaT_32190</name>
</gene>
<dbReference type="EMBL" id="BSSV01000008">
    <property type="protein sequence ID" value="GLX86966.1"/>
    <property type="molecule type" value="Genomic_DNA"/>
</dbReference>
<evidence type="ECO:0000313" key="3">
    <source>
        <dbReference type="Proteomes" id="UP001157134"/>
    </source>
</evidence>
<keyword evidence="1" id="KW-0472">Membrane</keyword>
<comment type="caution">
    <text evidence="2">The sequence shown here is derived from an EMBL/GenBank/DDBJ whole genome shotgun (WGS) entry which is preliminary data.</text>
</comment>
<keyword evidence="1" id="KW-0812">Transmembrane</keyword>
<proteinExistence type="predicted"/>
<dbReference type="Proteomes" id="UP001157134">
    <property type="component" value="Unassembled WGS sequence"/>
</dbReference>
<feature type="transmembrane region" description="Helical" evidence="1">
    <location>
        <begin position="7"/>
        <end position="27"/>
    </location>
</feature>
<name>A0ABQ6HFT7_9GAMM</name>
<keyword evidence="1" id="KW-1133">Transmembrane helix</keyword>
<evidence type="ECO:0000313" key="2">
    <source>
        <dbReference type="EMBL" id="GLX86966.1"/>
    </source>
</evidence>
<accession>A0ABQ6HFT7</accession>
<keyword evidence="3" id="KW-1185">Reference proteome</keyword>
<reference evidence="2 3" key="1">
    <citation type="submission" date="2023-03" db="EMBL/GenBank/DDBJ databases">
        <title>Thalassotalea loyana LMG 22536T draft genome sequence.</title>
        <authorList>
            <person name="Sawabe T."/>
        </authorList>
    </citation>
    <scope>NUCLEOTIDE SEQUENCE [LARGE SCALE GENOMIC DNA]</scope>
    <source>
        <strain evidence="2 3">LMG 22536</strain>
    </source>
</reference>
<evidence type="ECO:0000256" key="1">
    <source>
        <dbReference type="SAM" id="Phobius"/>
    </source>
</evidence>
<organism evidence="2 3">
    <name type="scientific">Thalassotalea loyana</name>
    <dbReference type="NCBI Taxonomy" id="280483"/>
    <lineage>
        <taxon>Bacteria</taxon>
        <taxon>Pseudomonadati</taxon>
        <taxon>Pseudomonadota</taxon>
        <taxon>Gammaproteobacteria</taxon>
        <taxon>Alteromonadales</taxon>
        <taxon>Colwelliaceae</taxon>
        <taxon>Thalassotalea</taxon>
    </lineage>
</organism>
<sequence length="98" mass="10883">MRSKSPLGAQISLTILTVIFVIAHYGYTADIVASSLGYLFSALAFPIIIYALAFTTVFKLNSNKLATKQKVELFIFPLFINLILFGTLYFMVQYGAAF</sequence>
<feature type="transmembrane region" description="Helical" evidence="1">
    <location>
        <begin position="39"/>
        <end position="61"/>
    </location>
</feature>
<protein>
    <recommendedName>
        <fullName evidence="4">Amino acid permease</fullName>
    </recommendedName>
</protein>
<feature type="transmembrane region" description="Helical" evidence="1">
    <location>
        <begin position="73"/>
        <end position="92"/>
    </location>
</feature>